<reference evidence="2 3" key="1">
    <citation type="submission" date="2019-02" db="EMBL/GenBank/DDBJ databases">
        <title>Bacterial novel species Mucilaginibacter sp. 17JY9-4 isolated from soil.</title>
        <authorList>
            <person name="Jung H.-Y."/>
        </authorList>
    </citation>
    <scope>NUCLEOTIDE SEQUENCE [LARGE SCALE GENOMIC DNA]</scope>
    <source>
        <strain evidence="2 3">17JY9-4</strain>
    </source>
</reference>
<feature type="transmembrane region" description="Helical" evidence="1">
    <location>
        <begin position="78"/>
        <end position="94"/>
    </location>
</feature>
<keyword evidence="1" id="KW-1133">Transmembrane helix</keyword>
<evidence type="ECO:0000256" key="1">
    <source>
        <dbReference type="SAM" id="Phobius"/>
    </source>
</evidence>
<organism evidence="2 3">
    <name type="scientific">Mucilaginibacter terrigena</name>
    <dbReference type="NCBI Taxonomy" id="2492395"/>
    <lineage>
        <taxon>Bacteria</taxon>
        <taxon>Pseudomonadati</taxon>
        <taxon>Bacteroidota</taxon>
        <taxon>Sphingobacteriia</taxon>
        <taxon>Sphingobacteriales</taxon>
        <taxon>Sphingobacteriaceae</taxon>
        <taxon>Mucilaginibacter</taxon>
    </lineage>
</organism>
<keyword evidence="1" id="KW-0472">Membrane</keyword>
<proteinExistence type="predicted"/>
<dbReference type="OrthoDB" id="190649at2"/>
<name>A0A4Q5LNI6_9SPHI</name>
<dbReference type="EMBL" id="SEWG01000003">
    <property type="protein sequence ID" value="RYU90519.1"/>
    <property type="molecule type" value="Genomic_DNA"/>
</dbReference>
<keyword evidence="3" id="KW-1185">Reference proteome</keyword>
<dbReference type="Proteomes" id="UP000293331">
    <property type="component" value="Unassembled WGS sequence"/>
</dbReference>
<protein>
    <submittedName>
        <fullName evidence="2">Uncharacterized protein</fullName>
    </submittedName>
</protein>
<keyword evidence="1" id="KW-0812">Transmembrane</keyword>
<evidence type="ECO:0000313" key="3">
    <source>
        <dbReference type="Proteomes" id="UP000293331"/>
    </source>
</evidence>
<sequence>MNPTQIQLKRKIKRWLIFLMAGLVLSGITAFPIESELAIAMSNINIFSPKMQHWLTTIYTAVTHTNAQYPYLSYGTDWLAFAHIVIAIAFIGPLRDPVRNVWVLQFGMIACVLIFPLAFIAGPVRHIPLFWQLVDCSFGVIGIIPLYVACRYTYQLENITNNGHFK</sequence>
<feature type="transmembrane region" description="Helical" evidence="1">
    <location>
        <begin position="101"/>
        <end position="123"/>
    </location>
</feature>
<dbReference type="AlphaFoldDB" id="A0A4Q5LNI6"/>
<dbReference type="RefSeq" id="WP_129876079.1">
    <property type="nucleotide sequence ID" value="NZ_SEWG01000003.1"/>
</dbReference>
<evidence type="ECO:0000313" key="2">
    <source>
        <dbReference type="EMBL" id="RYU90519.1"/>
    </source>
</evidence>
<accession>A0A4Q5LNI6</accession>
<feature type="transmembrane region" description="Helical" evidence="1">
    <location>
        <begin position="12"/>
        <end position="33"/>
    </location>
</feature>
<gene>
    <name evidence="2" type="ORF">EWM62_07630</name>
</gene>
<feature type="transmembrane region" description="Helical" evidence="1">
    <location>
        <begin position="129"/>
        <end position="149"/>
    </location>
</feature>
<comment type="caution">
    <text evidence="2">The sequence shown here is derived from an EMBL/GenBank/DDBJ whole genome shotgun (WGS) entry which is preliminary data.</text>
</comment>